<dbReference type="Pfam" id="PF01674">
    <property type="entry name" value="Lipase_2"/>
    <property type="match status" value="1"/>
</dbReference>
<protein>
    <submittedName>
        <fullName evidence="2">Lipase (Class 2)</fullName>
    </submittedName>
</protein>
<feature type="signal peptide" evidence="1">
    <location>
        <begin position="1"/>
        <end position="27"/>
    </location>
</feature>
<dbReference type="RefSeq" id="WP_100414968.1">
    <property type="nucleotide sequence ID" value="NZ_PGEZ01000001.1"/>
</dbReference>
<proteinExistence type="predicted"/>
<comment type="caution">
    <text evidence="2">The sequence shown here is derived from an EMBL/GenBank/DDBJ whole genome shotgun (WGS) entry which is preliminary data.</text>
</comment>
<gene>
    <name evidence="2" type="ORF">CLV56_2767</name>
</gene>
<evidence type="ECO:0000313" key="3">
    <source>
        <dbReference type="Proteomes" id="UP000230842"/>
    </source>
</evidence>
<keyword evidence="1" id="KW-0732">Signal</keyword>
<dbReference type="EMBL" id="PGEZ01000001">
    <property type="protein sequence ID" value="PJJ58516.1"/>
    <property type="molecule type" value="Genomic_DNA"/>
</dbReference>
<dbReference type="InterPro" id="IPR029058">
    <property type="entry name" value="AB_hydrolase_fold"/>
</dbReference>
<dbReference type="Gene3D" id="3.40.50.1820">
    <property type="entry name" value="alpha/beta hydrolase"/>
    <property type="match status" value="1"/>
</dbReference>
<dbReference type="PANTHER" id="PTHR32015:SF1">
    <property type="entry name" value="LIPASE"/>
    <property type="match status" value="1"/>
</dbReference>
<evidence type="ECO:0000313" key="2">
    <source>
        <dbReference type="EMBL" id="PJJ58516.1"/>
    </source>
</evidence>
<accession>A0A2M9BKN5</accession>
<dbReference type="AlphaFoldDB" id="A0A2M9BKN5"/>
<evidence type="ECO:0000256" key="1">
    <source>
        <dbReference type="SAM" id="SignalP"/>
    </source>
</evidence>
<reference evidence="2 3" key="1">
    <citation type="submission" date="2017-11" db="EMBL/GenBank/DDBJ databases">
        <title>Genomic Encyclopedia of Archaeal and Bacterial Type Strains, Phase II (KMG-II): From Individual Species to Whole Genera.</title>
        <authorList>
            <person name="Goeker M."/>
        </authorList>
    </citation>
    <scope>NUCLEOTIDE SEQUENCE [LARGE SCALE GENOMIC DNA]</scope>
    <source>
        <strain evidence="2 3">DSM 27763</strain>
    </source>
</reference>
<dbReference type="GO" id="GO:0016298">
    <property type="term" value="F:lipase activity"/>
    <property type="evidence" value="ECO:0007669"/>
    <property type="project" value="TreeGrafter"/>
</dbReference>
<feature type="chain" id="PRO_5014715150" evidence="1">
    <location>
        <begin position="28"/>
        <end position="332"/>
    </location>
</feature>
<dbReference type="OrthoDB" id="8871309at2"/>
<dbReference type="PANTHER" id="PTHR32015">
    <property type="entry name" value="FASTING INDUCED LIPASE"/>
    <property type="match status" value="1"/>
</dbReference>
<dbReference type="Proteomes" id="UP000230842">
    <property type="component" value="Unassembled WGS sequence"/>
</dbReference>
<name>A0A2M9BKN5_9ACTN</name>
<dbReference type="InterPro" id="IPR002918">
    <property type="entry name" value="Lipase_EstA/Esterase_EstB"/>
</dbReference>
<organism evidence="2 3">
    <name type="scientific">Mumia flava</name>
    <dbReference type="NCBI Taxonomy" id="1348852"/>
    <lineage>
        <taxon>Bacteria</taxon>
        <taxon>Bacillati</taxon>
        <taxon>Actinomycetota</taxon>
        <taxon>Actinomycetes</taxon>
        <taxon>Propionibacteriales</taxon>
        <taxon>Nocardioidaceae</taxon>
        <taxon>Mumia</taxon>
    </lineage>
</organism>
<sequence>MKTALRLLAALTTVLFVAALIPAQANAAWVKPWPHDIRYAPLGEDSSFPAAYGKSILQPDKNPMGANDWGCDPSSKHPNPVVLVHGTWENAYGNWNGLSPILEDQGYCVYALNYGNTTGLKFLNGTDDMIVSANQIAPFVDRVLASTGASKVDLIGHSQGGAIARYYANLIAPSKVNQVIGLAPSNHATTLSGITELGKTLRLFGLAMDLLELVKMPAAQQQADKSPEPQSPFYQQVNGNGETVPGIKYTVIATQYDEVVTPWRQAFINGGGPQVDNIHLQDVCSIDKSEHLSIAYSKNVAQIVLNKLDPSDQHRIWCFAQAPIFGNTQLVG</sequence>
<dbReference type="GO" id="GO:0016042">
    <property type="term" value="P:lipid catabolic process"/>
    <property type="evidence" value="ECO:0007669"/>
    <property type="project" value="InterPro"/>
</dbReference>
<keyword evidence="3" id="KW-1185">Reference proteome</keyword>
<dbReference type="SUPFAM" id="SSF53474">
    <property type="entry name" value="alpha/beta-Hydrolases"/>
    <property type="match status" value="1"/>
</dbReference>